<evidence type="ECO:0000256" key="6">
    <source>
        <dbReference type="ARBA" id="ARBA00023212"/>
    </source>
</evidence>
<dbReference type="InterPro" id="IPR039665">
    <property type="entry name" value="PH_APBB1IP"/>
</dbReference>
<dbReference type="CDD" id="cd01259">
    <property type="entry name" value="PH_APBB1IP"/>
    <property type="match status" value="1"/>
</dbReference>
<dbReference type="GO" id="GO:0005886">
    <property type="term" value="C:plasma membrane"/>
    <property type="evidence" value="ECO:0007669"/>
    <property type="project" value="UniProtKB-SubCell"/>
</dbReference>
<evidence type="ECO:0000313" key="12">
    <source>
        <dbReference type="EMBL" id="KAI5608027.1"/>
    </source>
</evidence>
<evidence type="ECO:0000259" key="10">
    <source>
        <dbReference type="PROSITE" id="PS50003"/>
    </source>
</evidence>
<evidence type="ECO:0000256" key="4">
    <source>
        <dbReference type="ARBA" id="ARBA00022490"/>
    </source>
</evidence>
<dbReference type="SUPFAM" id="SSF54236">
    <property type="entry name" value="Ubiquitin-like"/>
    <property type="match status" value="1"/>
</dbReference>
<keyword evidence="13" id="KW-1185">Reference proteome</keyword>
<dbReference type="InterPro" id="IPR000159">
    <property type="entry name" value="RA_dom"/>
</dbReference>
<dbReference type="Pfam" id="PF21989">
    <property type="entry name" value="RA_2"/>
    <property type="match status" value="1"/>
</dbReference>
<dbReference type="SUPFAM" id="SSF50729">
    <property type="entry name" value="PH domain-like"/>
    <property type="match status" value="1"/>
</dbReference>
<sequence length="239" mass="28038">QLIVKVQMTDGSAKTLMVDERQTVRDVLDNLFEKTHCDGNVDWCVCETNPELQTVKCNAYFVSKHHHHLGVSSIFLLIFQLHSAVHQYSIICSSLQNFYLWKKEKKSLKDMKERDKELLLEENFCGPSVIVPDLEGVLHLKEEGKKSWKPRYFLLRASGLYYLPKGKNKASKDMVCLLQFDNVNVYYCNEYKTRYKAPTDHCFILKHPQIQKESQYIKYLCCDDEWTMNLWVTGIRIAK</sequence>
<protein>
    <recommendedName>
        <fullName evidence="8">Amyloid beta A4 precursor protein-binding family B member 1-interacting protein</fullName>
    </recommendedName>
    <alternativeName>
        <fullName evidence="9">APBB1-interacting protein 1</fullName>
    </alternativeName>
</protein>
<reference evidence="12" key="1">
    <citation type="submission" date="2018-07" db="EMBL/GenBank/DDBJ databases">
        <title>Comparative genomics of catfishes provides insights into carnivory and benthic adaptation.</title>
        <authorList>
            <person name="Zhang Y."/>
            <person name="Wang D."/>
            <person name="Peng Z."/>
            <person name="Zheng S."/>
            <person name="Shao F."/>
            <person name="Tao W."/>
        </authorList>
    </citation>
    <scope>NUCLEOTIDE SEQUENCE</scope>
    <source>
        <strain evidence="12">Chongqing</strain>
    </source>
</reference>
<keyword evidence="3" id="KW-1003">Cell membrane</keyword>
<evidence type="ECO:0000313" key="13">
    <source>
        <dbReference type="Proteomes" id="UP001205998"/>
    </source>
</evidence>
<evidence type="ECO:0000256" key="1">
    <source>
        <dbReference type="ARBA" id="ARBA00004202"/>
    </source>
</evidence>
<keyword evidence="6" id="KW-0206">Cytoskeleton</keyword>
<feature type="non-terminal residue" evidence="12">
    <location>
        <position position="239"/>
    </location>
</feature>
<dbReference type="GO" id="GO:0005829">
    <property type="term" value="C:cytosol"/>
    <property type="evidence" value="ECO:0007669"/>
    <property type="project" value="TreeGrafter"/>
</dbReference>
<proteinExistence type="inferred from homology"/>
<feature type="domain" description="PH" evidence="10">
    <location>
        <begin position="131"/>
        <end position="239"/>
    </location>
</feature>
<dbReference type="EMBL" id="MU586387">
    <property type="protein sequence ID" value="KAI5608027.1"/>
    <property type="molecule type" value="Genomic_DNA"/>
</dbReference>
<dbReference type="PANTHER" id="PTHR11243:SF14">
    <property type="entry name" value="AMYLOID BETA A4 PRECURSOR PROTEIN-BINDING FAMILY B MEMBER 1-INTERACTING PROTEIN"/>
    <property type="match status" value="1"/>
</dbReference>
<dbReference type="PANTHER" id="PTHR11243">
    <property type="entry name" value="GROWTH FACTOR RECEPTOR-BOUND PROTEIN"/>
    <property type="match status" value="1"/>
</dbReference>
<comment type="caution">
    <text evidence="12">The sequence shown here is derived from an EMBL/GenBank/DDBJ whole genome shotgun (WGS) entry which is preliminary data.</text>
</comment>
<gene>
    <name evidence="12" type="ORF">C0J50_1670</name>
</gene>
<dbReference type="PROSITE" id="PS50003">
    <property type="entry name" value="PH_DOMAIN"/>
    <property type="match status" value="1"/>
</dbReference>
<evidence type="ECO:0000256" key="9">
    <source>
        <dbReference type="ARBA" id="ARBA00042746"/>
    </source>
</evidence>
<keyword evidence="5" id="KW-0472">Membrane</keyword>
<evidence type="ECO:0000256" key="8">
    <source>
        <dbReference type="ARBA" id="ARBA00040699"/>
    </source>
</evidence>
<dbReference type="PROSITE" id="PS50200">
    <property type="entry name" value="RA"/>
    <property type="match status" value="1"/>
</dbReference>
<name>A0AAD5A1H3_SILAS</name>
<dbReference type="InterPro" id="IPR039664">
    <property type="entry name" value="GRB/APBB1IP"/>
</dbReference>
<dbReference type="GO" id="GO:0007165">
    <property type="term" value="P:signal transduction"/>
    <property type="evidence" value="ECO:0007669"/>
    <property type="project" value="InterPro"/>
</dbReference>
<dbReference type="SMART" id="SM00233">
    <property type="entry name" value="PH"/>
    <property type="match status" value="1"/>
</dbReference>
<comment type="subcellular location">
    <subcellularLocation>
        <location evidence="1">Cell membrane</location>
        <topology evidence="1">Peripheral membrane protein</topology>
    </subcellularLocation>
    <subcellularLocation>
        <location evidence="2">Cytoplasm</location>
        <location evidence="2">Cytoskeleton</location>
    </subcellularLocation>
</comment>
<organism evidence="12 13">
    <name type="scientific">Silurus asotus</name>
    <name type="common">Amur catfish</name>
    <name type="synonym">Parasilurus asotus</name>
    <dbReference type="NCBI Taxonomy" id="30991"/>
    <lineage>
        <taxon>Eukaryota</taxon>
        <taxon>Metazoa</taxon>
        <taxon>Chordata</taxon>
        <taxon>Craniata</taxon>
        <taxon>Vertebrata</taxon>
        <taxon>Euteleostomi</taxon>
        <taxon>Actinopterygii</taxon>
        <taxon>Neopterygii</taxon>
        <taxon>Teleostei</taxon>
        <taxon>Ostariophysi</taxon>
        <taxon>Siluriformes</taxon>
        <taxon>Siluridae</taxon>
        <taxon>Silurus</taxon>
    </lineage>
</organism>
<feature type="domain" description="Ras-associating" evidence="11">
    <location>
        <begin position="1"/>
        <end position="57"/>
    </location>
</feature>
<keyword evidence="4" id="KW-0963">Cytoplasm</keyword>
<dbReference type="InterPro" id="IPR011993">
    <property type="entry name" value="PH-like_dom_sf"/>
</dbReference>
<evidence type="ECO:0000256" key="5">
    <source>
        <dbReference type="ARBA" id="ARBA00023136"/>
    </source>
</evidence>
<comment type="similarity">
    <text evidence="7">Belongs to the MRL family.</text>
</comment>
<dbReference type="GO" id="GO:0005856">
    <property type="term" value="C:cytoskeleton"/>
    <property type="evidence" value="ECO:0007669"/>
    <property type="project" value="UniProtKB-SubCell"/>
</dbReference>
<dbReference type="Proteomes" id="UP001205998">
    <property type="component" value="Unassembled WGS sequence"/>
</dbReference>
<evidence type="ECO:0000259" key="11">
    <source>
        <dbReference type="PROSITE" id="PS50200"/>
    </source>
</evidence>
<dbReference type="InterPro" id="IPR029071">
    <property type="entry name" value="Ubiquitin-like_domsf"/>
</dbReference>
<dbReference type="Pfam" id="PF00169">
    <property type="entry name" value="PH"/>
    <property type="match status" value="1"/>
</dbReference>
<evidence type="ECO:0000256" key="2">
    <source>
        <dbReference type="ARBA" id="ARBA00004245"/>
    </source>
</evidence>
<evidence type="ECO:0000256" key="3">
    <source>
        <dbReference type="ARBA" id="ARBA00022475"/>
    </source>
</evidence>
<dbReference type="Gene3D" id="2.30.29.30">
    <property type="entry name" value="Pleckstrin-homology domain (PH domain)/Phosphotyrosine-binding domain (PTB)"/>
    <property type="match status" value="1"/>
</dbReference>
<accession>A0AAD5A1H3</accession>
<evidence type="ECO:0000256" key="7">
    <source>
        <dbReference type="ARBA" id="ARBA00038382"/>
    </source>
</evidence>
<dbReference type="InterPro" id="IPR001849">
    <property type="entry name" value="PH_domain"/>
</dbReference>
<dbReference type="Gene3D" id="3.10.20.90">
    <property type="entry name" value="Phosphatidylinositol 3-kinase Catalytic Subunit, Chain A, domain 1"/>
    <property type="match status" value="1"/>
</dbReference>
<feature type="non-terminal residue" evidence="12">
    <location>
        <position position="1"/>
    </location>
</feature>
<dbReference type="AlphaFoldDB" id="A0AAD5A1H3"/>